<feature type="region of interest" description="Disordered" evidence="1">
    <location>
        <begin position="27"/>
        <end position="68"/>
    </location>
</feature>
<name>J4DNI3_THEOR</name>
<dbReference type="AlphaFoldDB" id="J4DNI3"/>
<sequence>MDSSEVDGRVNVNTTCRDNLSKSISEELNRSISEETVSEENKEVKEETLVEKRDSEHSMEVKSKASETKSEVSRVAEVVNEIQEIHGEYDEEMNSVDHSYVLSEQTPAGVKNVFVRKVLFIFIIEAIISLVGSTFLFMLESRVFFEKNWYLGVVAIGIIFIFGIVVAAKREIVKNRTVRWVSVPIGLILIILAITCLNSVLITAELILSHFVVDMVFIVAIFFTFQKKVAFTSVYGIGFVVALLILGYGIVGILLAYRHWEYAISALAGSAIALYVAIDIRLIVNGNKREKYTVGEYGAVILLLYIDYIVRIVDGFKSICSRKKESKDEILES</sequence>
<protein>
    <recommendedName>
        <fullName evidence="5">Transmembrane protein</fullName>
    </recommendedName>
</protein>
<feature type="transmembrane region" description="Helical" evidence="2">
    <location>
        <begin position="207"/>
        <end position="225"/>
    </location>
</feature>
<dbReference type="KEGG" id="tot:TOT_010000474"/>
<dbReference type="InterPro" id="IPR036259">
    <property type="entry name" value="MFS_trans_sf"/>
</dbReference>
<keyword evidence="2" id="KW-0472">Membrane</keyword>
<feature type="transmembrane region" description="Helical" evidence="2">
    <location>
        <begin position="118"/>
        <end position="137"/>
    </location>
</feature>
<dbReference type="VEuPathDB" id="PiroplasmaDB:TOT_010000474"/>
<dbReference type="OrthoDB" id="10518844at2759"/>
<organism evidence="3 4">
    <name type="scientific">Theileria orientalis strain Shintoku</name>
    <dbReference type="NCBI Taxonomy" id="869250"/>
    <lineage>
        <taxon>Eukaryota</taxon>
        <taxon>Sar</taxon>
        <taxon>Alveolata</taxon>
        <taxon>Apicomplexa</taxon>
        <taxon>Aconoidasida</taxon>
        <taxon>Piroplasmida</taxon>
        <taxon>Theileriidae</taxon>
        <taxon>Theileria</taxon>
    </lineage>
</organism>
<dbReference type="GeneID" id="20713383"/>
<evidence type="ECO:0008006" key="5">
    <source>
        <dbReference type="Google" id="ProtNLM"/>
    </source>
</evidence>
<dbReference type="RefSeq" id="XP_009689310.1">
    <property type="nucleotide sequence ID" value="XM_009691015.1"/>
</dbReference>
<feature type="transmembrane region" description="Helical" evidence="2">
    <location>
        <begin position="149"/>
        <end position="168"/>
    </location>
</feature>
<accession>J4DNI3</accession>
<feature type="transmembrane region" description="Helical" evidence="2">
    <location>
        <begin position="263"/>
        <end position="284"/>
    </location>
</feature>
<evidence type="ECO:0000256" key="1">
    <source>
        <dbReference type="SAM" id="MobiDB-lite"/>
    </source>
</evidence>
<feature type="transmembrane region" description="Helical" evidence="2">
    <location>
        <begin position="180"/>
        <end position="201"/>
    </location>
</feature>
<keyword evidence="2" id="KW-0812">Transmembrane</keyword>
<evidence type="ECO:0000313" key="4">
    <source>
        <dbReference type="Proteomes" id="UP000003786"/>
    </source>
</evidence>
<evidence type="ECO:0000256" key="2">
    <source>
        <dbReference type="SAM" id="Phobius"/>
    </source>
</evidence>
<dbReference type="EMBL" id="AP011946">
    <property type="protein sequence ID" value="BAM39009.1"/>
    <property type="molecule type" value="Genomic_DNA"/>
</dbReference>
<evidence type="ECO:0000313" key="3">
    <source>
        <dbReference type="EMBL" id="BAM39009.1"/>
    </source>
</evidence>
<dbReference type="SUPFAM" id="SSF103473">
    <property type="entry name" value="MFS general substrate transporter"/>
    <property type="match status" value="1"/>
</dbReference>
<dbReference type="Proteomes" id="UP000003786">
    <property type="component" value="Chromosome 1"/>
</dbReference>
<dbReference type="eggNOG" id="KOG2322">
    <property type="taxonomic scope" value="Eukaryota"/>
</dbReference>
<reference evidence="3 4" key="1">
    <citation type="journal article" date="2012" name="MBio">
        <title>Comparative genome analysis of three eukaryotic parasites with differing abilities to transform leukocytes reveals key mediators of Theileria-induced leukocyte transformation.</title>
        <authorList>
            <person name="Hayashida K."/>
            <person name="Hara Y."/>
            <person name="Abe T."/>
            <person name="Yamasaki C."/>
            <person name="Toyoda A."/>
            <person name="Kosuge T."/>
            <person name="Suzuki Y."/>
            <person name="Sato Y."/>
            <person name="Kawashima S."/>
            <person name="Katayama T."/>
            <person name="Wakaguri H."/>
            <person name="Inoue N."/>
            <person name="Homma K."/>
            <person name="Tada-Umezaki M."/>
            <person name="Yagi Y."/>
            <person name="Fujii Y."/>
            <person name="Habara T."/>
            <person name="Kanehisa M."/>
            <person name="Watanabe H."/>
            <person name="Ito K."/>
            <person name="Gojobori T."/>
            <person name="Sugawara H."/>
            <person name="Imanishi T."/>
            <person name="Weir W."/>
            <person name="Gardner M."/>
            <person name="Pain A."/>
            <person name="Shiels B."/>
            <person name="Hattori M."/>
            <person name="Nene V."/>
            <person name="Sugimoto C."/>
        </authorList>
    </citation>
    <scope>NUCLEOTIDE SEQUENCE [LARGE SCALE GENOMIC DNA]</scope>
    <source>
        <strain evidence="3 4">Shintoku</strain>
    </source>
</reference>
<gene>
    <name evidence="3" type="ORF">TOT_010000474</name>
</gene>
<keyword evidence="2" id="KW-1133">Transmembrane helix</keyword>
<feature type="transmembrane region" description="Helical" evidence="2">
    <location>
        <begin position="237"/>
        <end position="257"/>
    </location>
</feature>
<proteinExistence type="predicted"/>
<keyword evidence="4" id="KW-1185">Reference proteome</keyword>